<proteinExistence type="inferred from homology"/>
<dbReference type="GO" id="GO:0030261">
    <property type="term" value="P:chromosome condensation"/>
    <property type="evidence" value="ECO:0007669"/>
    <property type="project" value="InterPro"/>
</dbReference>
<comment type="caution">
    <text evidence="8">The sequence shown here is derived from an EMBL/GenBank/DDBJ whole genome shotgun (WGS) entry which is preliminary data.</text>
</comment>
<sequence>MRLKQIKLAGFKSFVDVTKVPFPHQMTAIVGPNGCGKSNIIDAVRWVLGESSAKNLRGDAMTDVIFNGSAERKPIGQASVELIFETQSEAQSETNAESTQHSPTNNFHLAANLAERNEVSIRRTVNRDGQNVYYLNGSKCRKKDITDVFLGSGLGPKSYAIIEQGMISRLIESKPQELRVFVEEAAGVSKYKERRRETELKLDHTSDNLSRLGDISQEIGIHLNVLDQQATQASQYRKLKAQERELKSIIATVKYQAAQQQLDKLSTVIAELSQQMTTAKQELGEQKAALTKQEQAIEQEYQRLSQAQHELTSANQANSRCRQELATAQHLLANNEKQLARYAEKQRETSEKSQQFQTEIGNWQKKLAELAPQILLAEQALVAAKAQLLSLEQQLTAQEQLVHTKNRERLAQQEQRIAQQKAALAHQEALAKLDAQLDAKQSRLDELDEQTLDDLDELTAQQQSLTNDLAATQEALDALHDEKRQVDAELKATVQALSDANQAQLAGQLQLQQLETQLAVKEEWQSECEHWLTEQGITGLQSYRKVISVEKKWQVAVDKVLGHWLDAFLLDNKDFAQLLPTAEQTLEKVTQTAERYWLINQSKLQQHAQLGSLATKVSTDIGFLPLLNQVQIAHDKSALATLLSTSADNSDTDDGYIVCPDGSLWSRVASSKGREVQGANRLALQCQYDELKAHLANQEPLINDLSNKQAGLKATQQSLVQRTEQLTSQQSAQKLAQQKVISEFEFKSAQVAQHNRQVLQLTQAIDELTQERHELVVIIEQKNVEVAAHSQTAQQTQQAEQALANLQTQVTALQTQKHASQQAVNEAQHALQQVQLEHQQHSLSLRQTELQLVHANEQQRSTEEQLAHYQQELAKLPKTDALAQQVNESSELVEQAQAKLATAELQLDDSKAQKSQLAKQITLQETRVSQQNDTAHQQALKKEQLVFELNAAKASLSELKELNQQQVFGEPTGSIASYQQQLKQVSRKLAELGAVNLAAIDEFQLQQTRKNQIDLQIEDLTQAVATLESAIAKIDKESRQKFKTTFEQINQGFSALFPKVFGGGQAYLTLTSDDLLDTGVTIMARPPGKKNSTIHLLSGGEKALTALSLVFAIFRLTPAPFCMLDEVDAPLDDANVERFCNLVGEMSKTVQFIYISHNKIAMEMASHLTGVTMMEPGVSRMVSVDIDEAIAMAEVS</sequence>
<evidence type="ECO:0000313" key="9">
    <source>
        <dbReference type="Proteomes" id="UP000256478"/>
    </source>
</evidence>
<dbReference type="GO" id="GO:0005737">
    <property type="term" value="C:cytoplasm"/>
    <property type="evidence" value="ECO:0007669"/>
    <property type="project" value="UniProtKB-SubCell"/>
</dbReference>
<dbReference type="EMBL" id="QUOU01000001">
    <property type="protein sequence ID" value="REL26378.1"/>
    <property type="molecule type" value="Genomic_DNA"/>
</dbReference>
<dbReference type="SUPFAM" id="SSF52540">
    <property type="entry name" value="P-loop containing nucleoside triphosphate hydrolases"/>
    <property type="match status" value="2"/>
</dbReference>
<dbReference type="GO" id="GO:0006260">
    <property type="term" value="P:DNA replication"/>
    <property type="evidence" value="ECO:0007669"/>
    <property type="project" value="UniProtKB-UniRule"/>
</dbReference>
<dbReference type="GO" id="GO:0007062">
    <property type="term" value="P:sister chromatid cohesion"/>
    <property type="evidence" value="ECO:0007669"/>
    <property type="project" value="InterPro"/>
</dbReference>
<dbReference type="GO" id="GO:0007059">
    <property type="term" value="P:chromosome segregation"/>
    <property type="evidence" value="ECO:0007669"/>
    <property type="project" value="UniProtKB-UniRule"/>
</dbReference>
<dbReference type="NCBIfam" id="TIGR02168">
    <property type="entry name" value="SMC_prok_B"/>
    <property type="match status" value="1"/>
</dbReference>
<dbReference type="GO" id="GO:0003677">
    <property type="term" value="F:DNA binding"/>
    <property type="evidence" value="ECO:0007669"/>
    <property type="project" value="UniProtKB-UniRule"/>
</dbReference>
<comment type="subunit">
    <text evidence="6">Homodimer.</text>
</comment>
<feature type="coiled-coil region" evidence="6">
    <location>
        <begin position="255"/>
        <end position="489"/>
    </location>
</feature>
<comment type="domain">
    <text evidence="6">Contains large globular domains required for ATP hydrolysis at each terminus and a third globular domain forming a flexible hinge near the middle of the molecule. These domains are separated by coiled-coil structures.</text>
</comment>
<keyword evidence="3 6" id="KW-0067">ATP-binding</keyword>
<evidence type="ECO:0000259" key="7">
    <source>
        <dbReference type="Pfam" id="PF02463"/>
    </source>
</evidence>
<feature type="coiled-coil region" evidence="6">
    <location>
        <begin position="751"/>
        <end position="1037"/>
    </location>
</feature>
<evidence type="ECO:0000256" key="1">
    <source>
        <dbReference type="ARBA" id="ARBA00022490"/>
    </source>
</evidence>
<evidence type="ECO:0000256" key="5">
    <source>
        <dbReference type="ARBA" id="ARBA00023125"/>
    </source>
</evidence>
<dbReference type="InterPro" id="IPR027417">
    <property type="entry name" value="P-loop_NTPase"/>
</dbReference>
<feature type="domain" description="RecF/RecN/SMC N-terminal" evidence="7">
    <location>
        <begin position="3"/>
        <end position="1179"/>
    </location>
</feature>
<evidence type="ECO:0000256" key="6">
    <source>
        <dbReference type="HAMAP-Rule" id="MF_01894"/>
    </source>
</evidence>
<evidence type="ECO:0000313" key="8">
    <source>
        <dbReference type="EMBL" id="REL26378.1"/>
    </source>
</evidence>
<dbReference type="PANTHER" id="PTHR43977">
    <property type="entry name" value="STRUCTURAL MAINTENANCE OF CHROMOSOMES PROTEIN 3"/>
    <property type="match status" value="1"/>
</dbReference>
<name>A0A3E0TPE7_9GAMM</name>
<keyword evidence="2 6" id="KW-0547">Nucleotide-binding</keyword>
<dbReference type="InterPro" id="IPR003395">
    <property type="entry name" value="RecF/RecN/SMC_N"/>
</dbReference>
<dbReference type="GO" id="GO:0016887">
    <property type="term" value="F:ATP hydrolysis activity"/>
    <property type="evidence" value="ECO:0007669"/>
    <property type="project" value="InterPro"/>
</dbReference>
<keyword evidence="4 6" id="KW-0175">Coiled coil</keyword>
<gene>
    <name evidence="6 8" type="primary">smc</name>
    <name evidence="8" type="ORF">DXX93_07155</name>
</gene>
<evidence type="ECO:0000256" key="2">
    <source>
        <dbReference type="ARBA" id="ARBA00022741"/>
    </source>
</evidence>
<dbReference type="InterPro" id="IPR011890">
    <property type="entry name" value="SMC_prok"/>
</dbReference>
<keyword evidence="5 6" id="KW-0238">DNA-binding</keyword>
<organism evidence="8 9">
    <name type="scientific">Thalassotalea euphylliae</name>
    <dbReference type="NCBI Taxonomy" id="1655234"/>
    <lineage>
        <taxon>Bacteria</taxon>
        <taxon>Pseudomonadati</taxon>
        <taxon>Pseudomonadota</taxon>
        <taxon>Gammaproteobacteria</taxon>
        <taxon>Alteromonadales</taxon>
        <taxon>Colwelliaceae</taxon>
        <taxon>Thalassotalea</taxon>
    </lineage>
</organism>
<dbReference type="HAMAP" id="MF_01894">
    <property type="entry name" value="Smc_prok"/>
    <property type="match status" value="1"/>
</dbReference>
<keyword evidence="1 6" id="KW-0963">Cytoplasm</keyword>
<feature type="binding site" evidence="6">
    <location>
        <begin position="32"/>
        <end position="39"/>
    </location>
    <ligand>
        <name>ATP</name>
        <dbReference type="ChEBI" id="CHEBI:30616"/>
    </ligand>
</feature>
<dbReference type="CDD" id="cd03278">
    <property type="entry name" value="ABC_SMC_barmotin"/>
    <property type="match status" value="1"/>
</dbReference>
<dbReference type="Proteomes" id="UP000256478">
    <property type="component" value="Unassembled WGS sequence"/>
</dbReference>
<dbReference type="PIRSF" id="PIRSF005719">
    <property type="entry name" value="SMC"/>
    <property type="match status" value="1"/>
</dbReference>
<dbReference type="OrthoDB" id="9808768at2"/>
<accession>A0A3E0TPE7</accession>
<evidence type="ECO:0000256" key="4">
    <source>
        <dbReference type="ARBA" id="ARBA00023054"/>
    </source>
</evidence>
<reference evidence="8 9" key="1">
    <citation type="submission" date="2018-08" db="EMBL/GenBank/DDBJ databases">
        <title>Thalassotalea euphylliae genome.</title>
        <authorList>
            <person name="Summers S."/>
            <person name="Rice S.A."/>
            <person name="Freckelton M.L."/>
            <person name="Nedved B.T."/>
            <person name="Hadfield M.G."/>
        </authorList>
    </citation>
    <scope>NUCLEOTIDE SEQUENCE [LARGE SCALE GENOMIC DNA]</scope>
    <source>
        <strain evidence="8 9">H1</strain>
    </source>
</reference>
<dbReference type="InterPro" id="IPR024704">
    <property type="entry name" value="SMC"/>
</dbReference>
<dbReference type="GO" id="GO:0005524">
    <property type="term" value="F:ATP binding"/>
    <property type="evidence" value="ECO:0007669"/>
    <property type="project" value="UniProtKB-UniRule"/>
</dbReference>
<protein>
    <recommendedName>
        <fullName evidence="6">Chromosome partition protein Smc</fullName>
    </recommendedName>
</protein>
<evidence type="ECO:0000256" key="3">
    <source>
        <dbReference type="ARBA" id="ARBA00022840"/>
    </source>
</evidence>
<dbReference type="Gene3D" id="3.40.50.300">
    <property type="entry name" value="P-loop containing nucleotide triphosphate hydrolases"/>
    <property type="match status" value="2"/>
</dbReference>
<dbReference type="RefSeq" id="WP_116007495.1">
    <property type="nucleotide sequence ID" value="NZ_QUOU01000001.1"/>
</dbReference>
<dbReference type="AlphaFoldDB" id="A0A3E0TPE7"/>
<comment type="subcellular location">
    <subcellularLocation>
        <location evidence="6">Cytoplasm</location>
    </subcellularLocation>
</comment>
<comment type="similarity">
    <text evidence="6">Belongs to the SMC family.</text>
</comment>
<comment type="function">
    <text evidence="6">Required for chromosome condensation and partitioning.</text>
</comment>
<dbReference type="Pfam" id="PF02463">
    <property type="entry name" value="SMC_N"/>
    <property type="match status" value="1"/>
</dbReference>